<evidence type="ECO:0000313" key="1">
    <source>
        <dbReference type="EMBL" id="JAD77032.1"/>
    </source>
</evidence>
<accession>A0A0A9CZW3</accession>
<name>A0A0A9CZW3_ARUDO</name>
<dbReference type="EMBL" id="GBRH01220863">
    <property type="protein sequence ID" value="JAD77032.1"/>
    <property type="molecule type" value="Transcribed_RNA"/>
</dbReference>
<dbReference type="AlphaFoldDB" id="A0A0A9CZW3"/>
<reference evidence="1" key="2">
    <citation type="journal article" date="2015" name="Data Brief">
        <title>Shoot transcriptome of the giant reed, Arundo donax.</title>
        <authorList>
            <person name="Barrero R.A."/>
            <person name="Guerrero F.D."/>
            <person name="Moolhuijzen P."/>
            <person name="Goolsby J.A."/>
            <person name="Tidwell J."/>
            <person name="Bellgard S.E."/>
            <person name="Bellgard M.I."/>
        </authorList>
    </citation>
    <scope>NUCLEOTIDE SEQUENCE</scope>
    <source>
        <tissue evidence="1">Shoot tissue taken approximately 20 cm above the soil surface</tissue>
    </source>
</reference>
<organism evidence="1">
    <name type="scientific">Arundo donax</name>
    <name type="common">Giant reed</name>
    <name type="synonym">Donax arundinaceus</name>
    <dbReference type="NCBI Taxonomy" id="35708"/>
    <lineage>
        <taxon>Eukaryota</taxon>
        <taxon>Viridiplantae</taxon>
        <taxon>Streptophyta</taxon>
        <taxon>Embryophyta</taxon>
        <taxon>Tracheophyta</taxon>
        <taxon>Spermatophyta</taxon>
        <taxon>Magnoliopsida</taxon>
        <taxon>Liliopsida</taxon>
        <taxon>Poales</taxon>
        <taxon>Poaceae</taxon>
        <taxon>PACMAD clade</taxon>
        <taxon>Arundinoideae</taxon>
        <taxon>Arundineae</taxon>
        <taxon>Arundo</taxon>
    </lineage>
</organism>
<protein>
    <submittedName>
        <fullName evidence="1">Uncharacterized protein</fullName>
    </submittedName>
</protein>
<proteinExistence type="predicted"/>
<reference evidence="1" key="1">
    <citation type="submission" date="2014-09" db="EMBL/GenBank/DDBJ databases">
        <authorList>
            <person name="Magalhaes I.L.F."/>
            <person name="Oliveira U."/>
            <person name="Santos F.R."/>
            <person name="Vidigal T.H.D.A."/>
            <person name="Brescovit A.D."/>
            <person name="Santos A.J."/>
        </authorList>
    </citation>
    <scope>NUCLEOTIDE SEQUENCE</scope>
    <source>
        <tissue evidence="1">Shoot tissue taken approximately 20 cm above the soil surface</tissue>
    </source>
</reference>
<sequence length="35" mass="3971">MLRAGYFQPYVGDNSCISSEMPHLLFLLLNHAFAN</sequence>